<evidence type="ECO:0000313" key="3">
    <source>
        <dbReference type="EMBL" id="SFH55516.1"/>
    </source>
</evidence>
<dbReference type="PANTHER" id="PTHR43751">
    <property type="entry name" value="SULFATASE"/>
    <property type="match status" value="1"/>
</dbReference>
<dbReference type="EMBL" id="FOQD01000001">
    <property type="protein sequence ID" value="SFH55516.1"/>
    <property type="molecule type" value="Genomic_DNA"/>
</dbReference>
<dbReference type="InterPro" id="IPR017850">
    <property type="entry name" value="Alkaline_phosphatase_core_sf"/>
</dbReference>
<accession>A0A1I3B0C1</accession>
<feature type="region of interest" description="Disordered" evidence="1">
    <location>
        <begin position="554"/>
        <end position="593"/>
    </location>
</feature>
<dbReference type="Proteomes" id="UP000199518">
    <property type="component" value="Unassembled WGS sequence"/>
</dbReference>
<dbReference type="Gene3D" id="3.40.720.10">
    <property type="entry name" value="Alkaline Phosphatase, subunit A"/>
    <property type="match status" value="1"/>
</dbReference>
<organism evidence="3 4">
    <name type="scientific">Planctomicrobium piriforme</name>
    <dbReference type="NCBI Taxonomy" id="1576369"/>
    <lineage>
        <taxon>Bacteria</taxon>
        <taxon>Pseudomonadati</taxon>
        <taxon>Planctomycetota</taxon>
        <taxon>Planctomycetia</taxon>
        <taxon>Planctomycetales</taxon>
        <taxon>Planctomycetaceae</taxon>
        <taxon>Planctomicrobium</taxon>
    </lineage>
</organism>
<dbReference type="STRING" id="1576369.SAMN05421753_101143"/>
<dbReference type="InterPro" id="IPR052701">
    <property type="entry name" value="GAG_Ulvan_Degrading_Sulfatases"/>
</dbReference>
<dbReference type="SUPFAM" id="SSF53649">
    <property type="entry name" value="Alkaline phosphatase-like"/>
    <property type="match status" value="1"/>
</dbReference>
<feature type="domain" description="Sulfatase N-terminal" evidence="2">
    <location>
        <begin position="76"/>
        <end position="385"/>
    </location>
</feature>
<evidence type="ECO:0000259" key="2">
    <source>
        <dbReference type="Pfam" id="PF00884"/>
    </source>
</evidence>
<dbReference type="AlphaFoldDB" id="A0A1I3B0C1"/>
<sequence>MISCRQLCRRQLSSNSPRPCTQGRGAGGEGMNGHSTCECHRPRRTLRSISETVSQFVFALCSLLLLSGDCRGEERPNILIVFADDWGRYASIYGQQQPGGLNDIVKTPNFDRVAREGVLFNNAFVNAPSCTPCRSSLLSGQYFWRTGKGAILQGAEWDAAIPSFPLMLQSAGYHIGYTFKVWGPGTPADAPYGGKANEYAKQGRNFNKFSQFVSEQPEVEPGKQKLYDEVRGNFQDFLKARPQATPFCYWFGPTNTHRKWTAGSGKKLWNIDPDSLKGKIPKDLPDVPEVREDLADYLGEVQAVDAGLGVLLDELEKTGELDNTLIIVSGDHGIPGVPRGKCNLYDLGVEVSLAIRWPQKIPAGRILDDFVCLPDLCTTILEAAGEKPTPAMTGRSLMPVLASTKSGLVDPTRDAVIVGRERHVADARDGFLPYPQRAIRTKDFLYIRNFAADRWPMGSGPGYGKPSGPFGSKDDLTEDTFAAFSDMDSSPTKAWLIEHRDDPTVAPYFLMAFDRRPEEELYDLRTDAAELHNVAADASYAEAKEALSQRLMTVLKETNDPRATSTTYDEPPFSSPVEKPGKPAGGKKKMPGN</sequence>
<evidence type="ECO:0000313" key="4">
    <source>
        <dbReference type="Proteomes" id="UP000199518"/>
    </source>
</evidence>
<reference evidence="4" key="1">
    <citation type="submission" date="2016-10" db="EMBL/GenBank/DDBJ databases">
        <authorList>
            <person name="Varghese N."/>
            <person name="Submissions S."/>
        </authorList>
    </citation>
    <scope>NUCLEOTIDE SEQUENCE [LARGE SCALE GENOMIC DNA]</scope>
    <source>
        <strain evidence="4">DSM 26348</strain>
    </source>
</reference>
<keyword evidence="4" id="KW-1185">Reference proteome</keyword>
<evidence type="ECO:0000256" key="1">
    <source>
        <dbReference type="SAM" id="MobiDB-lite"/>
    </source>
</evidence>
<dbReference type="CDD" id="cd16027">
    <property type="entry name" value="SGSH"/>
    <property type="match status" value="1"/>
</dbReference>
<gene>
    <name evidence="3" type="ORF">SAMN05421753_101143</name>
</gene>
<dbReference type="InterPro" id="IPR000917">
    <property type="entry name" value="Sulfatase_N"/>
</dbReference>
<proteinExistence type="predicted"/>
<protein>
    <submittedName>
        <fullName evidence="3">Uncharacterized sulfatase</fullName>
    </submittedName>
</protein>
<name>A0A1I3B0C1_9PLAN</name>
<feature type="region of interest" description="Disordered" evidence="1">
    <location>
        <begin position="13"/>
        <end position="35"/>
    </location>
</feature>
<dbReference type="Pfam" id="PF00884">
    <property type="entry name" value="Sulfatase"/>
    <property type="match status" value="1"/>
</dbReference>
<dbReference type="PANTHER" id="PTHR43751:SF1">
    <property type="entry name" value="SULFATASE ATSG-RELATED"/>
    <property type="match status" value="1"/>
</dbReference>